<feature type="compositionally biased region" description="Low complexity" evidence="1">
    <location>
        <begin position="72"/>
        <end position="107"/>
    </location>
</feature>
<feature type="region of interest" description="Disordered" evidence="1">
    <location>
        <begin position="287"/>
        <end position="599"/>
    </location>
</feature>
<feature type="compositionally biased region" description="Basic residues" evidence="1">
    <location>
        <begin position="31"/>
        <end position="40"/>
    </location>
</feature>
<evidence type="ECO:0000313" key="2">
    <source>
        <dbReference type="Proteomes" id="UP000095280"/>
    </source>
</evidence>
<evidence type="ECO:0000313" key="3">
    <source>
        <dbReference type="WBParaSite" id="maker-uti_cns_0009996-snap-gene-0.3-mRNA-1"/>
    </source>
</evidence>
<reference evidence="3" key="1">
    <citation type="submission" date="2016-11" db="UniProtKB">
        <authorList>
            <consortium name="WormBaseParasite"/>
        </authorList>
    </citation>
    <scope>IDENTIFICATION</scope>
</reference>
<proteinExistence type="predicted"/>
<protein>
    <submittedName>
        <fullName evidence="3">Translation initiation factor IF-2</fullName>
    </submittedName>
</protein>
<organism evidence="2 3">
    <name type="scientific">Macrostomum lignano</name>
    <dbReference type="NCBI Taxonomy" id="282301"/>
    <lineage>
        <taxon>Eukaryota</taxon>
        <taxon>Metazoa</taxon>
        <taxon>Spiralia</taxon>
        <taxon>Lophotrochozoa</taxon>
        <taxon>Platyhelminthes</taxon>
        <taxon>Rhabditophora</taxon>
        <taxon>Macrostomorpha</taxon>
        <taxon>Macrostomida</taxon>
        <taxon>Macrostomidae</taxon>
        <taxon>Macrostomum</taxon>
    </lineage>
</organism>
<name>A0A1I8I5I3_9PLAT</name>
<feature type="compositionally biased region" description="Pro residues" evidence="1">
    <location>
        <begin position="553"/>
        <end position="562"/>
    </location>
</feature>
<dbReference type="Proteomes" id="UP000095280">
    <property type="component" value="Unplaced"/>
</dbReference>
<evidence type="ECO:0000256" key="1">
    <source>
        <dbReference type="SAM" id="MobiDB-lite"/>
    </source>
</evidence>
<sequence length="856" mass="96680">SPPPPPLCSDDAAARCQPRAPPPPLVASPPRHSRKSRRACQRVFSTVNGFSLSVGSGGSTAENSISAASRYSNSPNSDNPNSDSPNSDSPNSDRPNSGSPNSGSPNSDRPKLIIPGTTEKLTWKTVNTGKYISMTSPWLSLFPIEIGVTVTLRSALSKSAVSFGFTNCWLNSCSRKKLYTAMITTCTIRDLCMVPRTSSISSIIITMERGSQKPCIMAFLHSRAAHCSGSQYSGTYFFWYLFLYSPSARTNASISASVTSLRKCSFTSGHLLMFSSRPQFVTRSVHCSNPRTETKSQYKNIIYPNPETRIPRPESRDPNPRPESRDPNPETRIPNPETRIPRPESRDPNPETRIPRPESRDPNPETRIPRPESETRIPRPESETRIPRPESETRIPRPESRDPNPRPESRDPNPETRIPRPESETESRDPNPRPESETRIPRPESRDPNPETESRDRIPRPESRDPNPETRIPRPESETRIPRPESETRIPRPESETRIPRPESRDPNPETRIPRPNPETRDPNPRPESRDPNPRPNPRPESRDPNPETRIPRPNPEIPRIPNPETRIPRPESRDPNPRPESRDPNPETRILSLTGHKEAENKRQRYALVHLAAEDNRQLKCVPGCWRQLQSVAQADCGVHYEIGVQQFVQAALPQQQDLDEDAALAAGDCLTVGDRHIACTAKTLASFGLADVRSSQTTDSRRWPPRSDSVRRAHRHTELRNVDLDLEARLKQQQQKQQYNCTAYESRYRLLTQCSLEFVSNSHVKMSVEISSRRPPLSLSLLLLVAVCALALQPVVQCETPSIDFESENGANRLPWEESLPTEKRDSFGKCLLDCYKRKEISFQHCKLRCNSVF</sequence>
<keyword evidence="2" id="KW-1185">Reference proteome</keyword>
<feature type="compositionally biased region" description="Polar residues" evidence="1">
    <location>
        <begin position="43"/>
        <end position="71"/>
    </location>
</feature>
<feature type="region of interest" description="Disordered" evidence="1">
    <location>
        <begin position="1"/>
        <end position="116"/>
    </location>
</feature>
<dbReference type="PRINTS" id="PR01217">
    <property type="entry name" value="PRICHEXTENSN"/>
</dbReference>
<accession>A0A1I8I5I3</accession>
<feature type="compositionally biased region" description="Basic and acidic residues" evidence="1">
    <location>
        <begin position="567"/>
        <end position="587"/>
    </location>
</feature>
<feature type="compositionally biased region" description="Basic and acidic residues" evidence="1">
    <location>
        <begin position="309"/>
        <end position="329"/>
    </location>
</feature>
<dbReference type="WBParaSite" id="maker-uti_cns_0009996-snap-gene-0.3-mRNA-1">
    <property type="protein sequence ID" value="maker-uti_cns_0009996-snap-gene-0.3-mRNA-1"/>
    <property type="gene ID" value="maker-uti_cns_0009996-snap-gene-0.3"/>
</dbReference>
<feature type="compositionally biased region" description="Basic and acidic residues" evidence="1">
    <location>
        <begin position="339"/>
        <end position="551"/>
    </location>
</feature>
<dbReference type="AlphaFoldDB" id="A0A1I8I5I3"/>
<feature type="compositionally biased region" description="Polar residues" evidence="1">
    <location>
        <begin position="287"/>
        <end position="299"/>
    </location>
</feature>